<dbReference type="Pfam" id="PF07585">
    <property type="entry name" value="BBP7"/>
    <property type="match status" value="1"/>
</dbReference>
<dbReference type="RefSeq" id="WP_146506671.1">
    <property type="nucleotide sequence ID" value="NZ_SIHI01000001.1"/>
</dbReference>
<comment type="caution">
    <text evidence="1">The sequence shown here is derived from an EMBL/GenBank/DDBJ whole genome shotgun (WGS) entry which is preliminary data.</text>
</comment>
<evidence type="ECO:0000313" key="1">
    <source>
        <dbReference type="EMBL" id="TWT56748.1"/>
    </source>
</evidence>
<reference evidence="1 2" key="1">
    <citation type="submission" date="2019-02" db="EMBL/GenBank/DDBJ databases">
        <title>Deep-cultivation of Planctomycetes and their phenomic and genomic characterization uncovers novel biology.</title>
        <authorList>
            <person name="Wiegand S."/>
            <person name="Jogler M."/>
            <person name="Boedeker C."/>
            <person name="Pinto D."/>
            <person name="Vollmers J."/>
            <person name="Rivas-Marin E."/>
            <person name="Kohn T."/>
            <person name="Peeters S.H."/>
            <person name="Heuer A."/>
            <person name="Rast P."/>
            <person name="Oberbeckmann S."/>
            <person name="Bunk B."/>
            <person name="Jeske O."/>
            <person name="Meyerdierks A."/>
            <person name="Storesund J.E."/>
            <person name="Kallscheuer N."/>
            <person name="Luecker S."/>
            <person name="Lage O.M."/>
            <person name="Pohl T."/>
            <person name="Merkel B.J."/>
            <person name="Hornburger P."/>
            <person name="Mueller R.-W."/>
            <person name="Bruemmer F."/>
            <person name="Labrenz M."/>
            <person name="Spormann A.M."/>
            <person name="Op Den Camp H."/>
            <person name="Overmann J."/>
            <person name="Amann R."/>
            <person name="Jetten M.S.M."/>
            <person name="Mascher T."/>
            <person name="Medema M.H."/>
            <person name="Devos D.P."/>
            <person name="Kaster A.-K."/>
            <person name="Ovreas L."/>
            <person name="Rohde M."/>
            <person name="Galperin M.Y."/>
            <person name="Jogler C."/>
        </authorList>
    </citation>
    <scope>NUCLEOTIDE SEQUENCE [LARGE SCALE GENOMIC DNA]</scope>
    <source>
        <strain evidence="1 2">KOR42</strain>
    </source>
</reference>
<name>A0A5C5X1J5_9PLAN</name>
<proteinExistence type="predicted"/>
<dbReference type="SUPFAM" id="SSF56935">
    <property type="entry name" value="Porins"/>
    <property type="match status" value="1"/>
</dbReference>
<sequence length="484" mass="53653">MTAQAKLVRCVERGRELISAAISRCDQQLRFGIKSLAVGVLATACTCSATELMAQDWPPPASAMPPGGFAQPVGYHQHADEGAYCPPEYAALEAELFPKERPMHDIVMPFDQAIHSVFQDSWMRLEYMYGRVYKNGGRALGTRTTDINGNTLDNVTKQFPLLFADGVTTGDAIVPDTDSIEWKHMDGIRGSFGIPLDDRSWFEATFWGIEEQSDALRVPRIPPTSLNNVFGKPPIQFIATTFTTDGEVGTAIAVYDQDFSSNYRVNLWSAEANYVEDLRIPFDGWKLQSIIGYRHEEYSEQLNFGGTFTNISGYLDDGVDITGPLATPQTNNIDSKVHNFRHALQFGIRSEIKQNWLTVGVEPRVAFGIAQVRRRVKAVNVVQPGTLFEANPDPVYTSDRIIQFAPSADLNLYAKIDVNRWLKFKVGYNLIWLGRLGTADSSFTLNQISSDDPLLPPTADVRVKQGFGNAMISALTLGGEIILP</sequence>
<gene>
    <name evidence="1" type="ORF">KOR42_01030</name>
</gene>
<keyword evidence="2" id="KW-1185">Reference proteome</keyword>
<dbReference type="AlphaFoldDB" id="A0A5C5X1J5"/>
<organism evidence="1 2">
    <name type="scientific">Thalassoglobus neptunius</name>
    <dbReference type="NCBI Taxonomy" id="1938619"/>
    <lineage>
        <taxon>Bacteria</taxon>
        <taxon>Pseudomonadati</taxon>
        <taxon>Planctomycetota</taxon>
        <taxon>Planctomycetia</taxon>
        <taxon>Planctomycetales</taxon>
        <taxon>Planctomycetaceae</taxon>
        <taxon>Thalassoglobus</taxon>
    </lineage>
</organism>
<accession>A0A5C5X1J5</accession>
<protein>
    <submittedName>
        <fullName evidence="1">Uncharacterized protein</fullName>
    </submittedName>
</protein>
<dbReference type="InterPro" id="IPR011446">
    <property type="entry name" value="BBP7"/>
</dbReference>
<evidence type="ECO:0000313" key="2">
    <source>
        <dbReference type="Proteomes" id="UP000317243"/>
    </source>
</evidence>
<dbReference type="Proteomes" id="UP000317243">
    <property type="component" value="Unassembled WGS sequence"/>
</dbReference>
<dbReference type="EMBL" id="SIHI01000001">
    <property type="protein sequence ID" value="TWT56748.1"/>
    <property type="molecule type" value="Genomic_DNA"/>
</dbReference>
<dbReference type="OrthoDB" id="214985at2"/>